<reference evidence="2 3" key="1">
    <citation type="submission" date="2018-04" db="EMBL/GenBank/DDBJ databases">
        <title>Genome sequencing of Flavobacterium sp. HYN0059.</title>
        <authorList>
            <person name="Yi H."/>
            <person name="Baek C."/>
        </authorList>
    </citation>
    <scope>NUCLEOTIDE SEQUENCE [LARGE SCALE GENOMIC DNA]</scope>
    <source>
        <strain evidence="2 3">HYN0059</strain>
    </source>
</reference>
<dbReference type="InterPro" id="IPR000551">
    <property type="entry name" value="MerR-type_HTH_dom"/>
</dbReference>
<dbReference type="KEGG" id="falb:HYN59_15900"/>
<dbReference type="Gene3D" id="3.40.50.280">
    <property type="entry name" value="Cobalamin-binding domain"/>
    <property type="match status" value="1"/>
</dbReference>
<evidence type="ECO:0000259" key="1">
    <source>
        <dbReference type="SMART" id="SM00422"/>
    </source>
</evidence>
<dbReference type="Pfam" id="PF13411">
    <property type="entry name" value="MerR_1"/>
    <property type="match status" value="1"/>
</dbReference>
<dbReference type="GO" id="GO:0006355">
    <property type="term" value="P:regulation of DNA-templated transcription"/>
    <property type="evidence" value="ECO:0007669"/>
    <property type="project" value="InterPro"/>
</dbReference>
<dbReference type="RefSeq" id="WP_108779223.1">
    <property type="nucleotide sequence ID" value="NZ_CP029186.1"/>
</dbReference>
<dbReference type="Pfam" id="PF02607">
    <property type="entry name" value="B12-binding_2"/>
    <property type="match status" value="1"/>
</dbReference>
<dbReference type="Gene3D" id="1.10.1660.10">
    <property type="match status" value="1"/>
</dbReference>
<accession>A0A2S1R1E9</accession>
<protein>
    <submittedName>
        <fullName evidence="2">MerR family transcriptional regulator</fullName>
    </submittedName>
</protein>
<dbReference type="SMART" id="SM00422">
    <property type="entry name" value="HTH_MERR"/>
    <property type="match status" value="1"/>
</dbReference>
<sequence>MNNIKTEFSIGDLENLSGIKAHTIRMWEKRYELLTPGRGESGMRRTYTLDELRKLLNVTLLTGHGFKISRVAAMDARQIEVLVTEVRSTRTDIAPVVHQYKLAMMTFDQASFIDMTEQLLSKMPFREVFMRYFLPLLEEIGLMWQTATIEPAHEHFVSNLIRMVVLQQTAASSRKIKKGQQPAFVLFLPFGEIHELGLLYLQYEITASGRNCIYLGSNMSLDSLTEVTRLFTGITYITYLTVTPEEKPLTEYIPALHGKIQRNGSALWVVGRKTMGLEIPESDTLRFFTSLSMSVEALSLAFAQESNSN</sequence>
<dbReference type="InterPro" id="IPR009061">
    <property type="entry name" value="DNA-bd_dom_put_sf"/>
</dbReference>
<dbReference type="SUPFAM" id="SSF46955">
    <property type="entry name" value="Putative DNA-binding domain"/>
    <property type="match status" value="1"/>
</dbReference>
<dbReference type="GO" id="GO:0003677">
    <property type="term" value="F:DNA binding"/>
    <property type="evidence" value="ECO:0007669"/>
    <property type="project" value="InterPro"/>
</dbReference>
<dbReference type="EMBL" id="CP029186">
    <property type="protein sequence ID" value="AWH86500.1"/>
    <property type="molecule type" value="Genomic_DNA"/>
</dbReference>
<name>A0A2S1R1E9_9FLAO</name>
<feature type="domain" description="HTH merR-type" evidence="1">
    <location>
        <begin position="8"/>
        <end position="78"/>
    </location>
</feature>
<keyword evidence="3" id="KW-1185">Reference proteome</keyword>
<proteinExistence type="predicted"/>
<dbReference type="OrthoDB" id="9800334at2"/>
<dbReference type="InterPro" id="IPR036594">
    <property type="entry name" value="Meth_synthase_dom"/>
</dbReference>
<evidence type="ECO:0000313" key="3">
    <source>
        <dbReference type="Proteomes" id="UP000244929"/>
    </source>
</evidence>
<organism evidence="2 3">
    <name type="scientific">Flavobacterium album</name>
    <dbReference type="NCBI Taxonomy" id="2175091"/>
    <lineage>
        <taxon>Bacteria</taxon>
        <taxon>Pseudomonadati</taxon>
        <taxon>Bacteroidota</taxon>
        <taxon>Flavobacteriia</taxon>
        <taxon>Flavobacteriales</taxon>
        <taxon>Flavobacteriaceae</taxon>
        <taxon>Flavobacterium</taxon>
    </lineage>
</organism>
<evidence type="ECO:0000313" key="2">
    <source>
        <dbReference type="EMBL" id="AWH86500.1"/>
    </source>
</evidence>
<gene>
    <name evidence="2" type="ORF">HYN59_15900</name>
</gene>
<dbReference type="AlphaFoldDB" id="A0A2S1R1E9"/>
<dbReference type="Proteomes" id="UP000244929">
    <property type="component" value="Chromosome"/>
</dbReference>
<dbReference type="Gene3D" id="1.10.1240.10">
    <property type="entry name" value="Methionine synthase domain"/>
    <property type="match status" value="1"/>
</dbReference>
<dbReference type="InterPro" id="IPR003759">
    <property type="entry name" value="Cbl-bd_cap"/>
</dbReference>